<proteinExistence type="predicted"/>
<name>A0A3C1KE42_9MICO</name>
<protein>
    <recommendedName>
        <fullName evidence="3">TniQ protein</fullName>
    </recommendedName>
</protein>
<evidence type="ECO:0000313" key="1">
    <source>
        <dbReference type="EMBL" id="HAN24931.1"/>
    </source>
</evidence>
<dbReference type="Proteomes" id="UP000257479">
    <property type="component" value="Unassembled WGS sequence"/>
</dbReference>
<gene>
    <name evidence="1" type="ORF">DCP95_10225</name>
</gene>
<reference evidence="1 2" key="1">
    <citation type="journal article" date="2018" name="Nat. Biotechnol.">
        <title>A standardized bacterial taxonomy based on genome phylogeny substantially revises the tree of life.</title>
        <authorList>
            <person name="Parks D.H."/>
            <person name="Chuvochina M."/>
            <person name="Waite D.W."/>
            <person name="Rinke C."/>
            <person name="Skarshewski A."/>
            <person name="Chaumeil P.A."/>
            <person name="Hugenholtz P."/>
        </authorList>
    </citation>
    <scope>NUCLEOTIDE SEQUENCE [LARGE SCALE GENOMIC DNA]</scope>
    <source>
        <strain evidence="1">UBA9152</strain>
    </source>
</reference>
<organism evidence="1 2">
    <name type="scientific">Microbacterium ginsengisoli</name>
    <dbReference type="NCBI Taxonomy" id="400772"/>
    <lineage>
        <taxon>Bacteria</taxon>
        <taxon>Bacillati</taxon>
        <taxon>Actinomycetota</taxon>
        <taxon>Actinomycetes</taxon>
        <taxon>Micrococcales</taxon>
        <taxon>Microbacteriaceae</taxon>
        <taxon>Microbacterium</taxon>
    </lineage>
</organism>
<evidence type="ECO:0008006" key="3">
    <source>
        <dbReference type="Google" id="ProtNLM"/>
    </source>
</evidence>
<evidence type="ECO:0000313" key="2">
    <source>
        <dbReference type="Proteomes" id="UP000257479"/>
    </source>
</evidence>
<dbReference type="EMBL" id="DMNG01000172">
    <property type="protein sequence ID" value="HAN24931.1"/>
    <property type="molecule type" value="Genomic_DNA"/>
</dbReference>
<sequence length="352" mass="39426">MNATLRSLPIHVEPVEGETTDGYLSRLAHAHLLDDADLRRLVLEQIERTWWPAADPRIIHFIETLADLPEGALRPDFGRHGMRVRCGHHSWRPEKCQKCRRFAEPRTACRTCARGLETTTVARGGALCLTHRQFTYRGLRADVSSMPEYEQTEQLLRARLWTRGVALHTGEINLAAAFVGAWSTGAVAPNAIAERMEKLNVDAPRTYDQTLLCAYPEVIRVAHVLTTPRQITQVLDVTMSALTQADLLSRAVAKAIDGTVNDELRAFTTSVVGHAHRAMLYMYGLRKSPQVKYQLCPLNRALIVAAHRQRACLLRHANPRALPDIAGRPADAAPRSRVIRNWPNLIDELAMP</sequence>
<accession>A0A3C1KE42</accession>
<dbReference type="AlphaFoldDB" id="A0A3C1KE42"/>
<comment type="caution">
    <text evidence="1">The sequence shown here is derived from an EMBL/GenBank/DDBJ whole genome shotgun (WGS) entry which is preliminary data.</text>
</comment>